<dbReference type="PANTHER" id="PTHR37810:SF9">
    <property type="entry name" value="MEMBRANE PROTEIN"/>
    <property type="match status" value="1"/>
</dbReference>
<keyword evidence="1" id="KW-1133">Transmembrane helix</keyword>
<dbReference type="PANTHER" id="PTHR37810">
    <property type="entry name" value="IMMUNITY PROTEIN SDPI"/>
    <property type="match status" value="1"/>
</dbReference>
<protein>
    <submittedName>
        <fullName evidence="6">Putative membrane protein</fullName>
    </submittedName>
</protein>
<evidence type="ECO:0000313" key="4">
    <source>
        <dbReference type="EMBL" id="CDS86467.1"/>
    </source>
</evidence>
<gene>
    <name evidence="6" type="ORF">BN1095_340218</name>
    <name evidence="5" type="ORF">BN1096_580038</name>
    <name evidence="4" type="ORF">BN1097_560036</name>
</gene>
<name>A0A069AVD5_CLODI</name>
<proteinExistence type="predicted"/>
<reference evidence="6" key="1">
    <citation type="submission" date="2014-07" db="EMBL/GenBank/DDBJ databases">
        <authorList>
            <person name="Monot Marc"/>
        </authorList>
    </citation>
    <scope>NUCLEOTIDE SEQUENCE</scope>
    <source>
        <strain evidence="6">7032989</strain>
        <strain evidence="4">7032994</strain>
    </source>
</reference>
<evidence type="ECO:0000256" key="1">
    <source>
        <dbReference type="SAM" id="Phobius"/>
    </source>
</evidence>
<keyword evidence="1" id="KW-0812">Transmembrane</keyword>
<feature type="transmembrane region" description="Helical" evidence="1">
    <location>
        <begin position="268"/>
        <end position="286"/>
    </location>
</feature>
<evidence type="ECO:0000313" key="6">
    <source>
        <dbReference type="EMBL" id="CDT21385.1"/>
    </source>
</evidence>
<feature type="transmembrane region" description="Helical" evidence="1">
    <location>
        <begin position="236"/>
        <end position="256"/>
    </location>
</feature>
<keyword evidence="1" id="KW-0472">Membrane</keyword>
<feature type="transmembrane region" description="Helical" evidence="1">
    <location>
        <begin position="341"/>
        <end position="362"/>
    </location>
</feature>
<feature type="domain" description="DUF1648" evidence="2">
    <location>
        <begin position="153"/>
        <end position="190"/>
    </location>
</feature>
<feature type="transmembrane region" description="Helical" evidence="1">
    <location>
        <begin position="58"/>
        <end position="76"/>
    </location>
</feature>
<feature type="transmembrane region" description="Helical" evidence="1">
    <location>
        <begin position="145"/>
        <end position="165"/>
    </location>
</feature>
<dbReference type="InterPro" id="IPR023298">
    <property type="entry name" value="ATPase_P-typ_TM_dom_sf"/>
</dbReference>
<dbReference type="AlphaFoldDB" id="A0A069AVD5"/>
<evidence type="ECO:0000259" key="2">
    <source>
        <dbReference type="Pfam" id="PF07853"/>
    </source>
</evidence>
<dbReference type="RefSeq" id="WP_109273843.1">
    <property type="nucleotide sequence ID" value="NZ_CAADAM010000002.1"/>
</dbReference>
<feature type="transmembrane region" description="Helical" evidence="1">
    <location>
        <begin position="193"/>
        <end position="215"/>
    </location>
</feature>
<feature type="domain" description="DUF5808" evidence="3">
    <location>
        <begin position="315"/>
        <end position="340"/>
    </location>
</feature>
<sequence length="363" mass="42230">MSKIECLFTIFPVLILMYATFYFMPYFVGKKHIYGVSIDQEHKNYNYFIKLDKEFKKLLSLGFIIDFILVFILVFTFNKLELSYFIGIIGFLLYESILYIHTHKKAKKLKSEIYSKLGHIDIDSKLIVDMDFINKKNKIIKKFKIIYLIPILFTLGMSIFIAFNYNQLPDSIATHWNINGSPDVFIDKSFLNVFKLIGTDFCLMVLLYITSIGSIKSRIKIDTNRIEESRVENIKYLNKIGYLFLILMIMMTTQFFTTLLSIKTKLSTAMNITTLLVIIYLIATYINSPNLKFNSSYSPEEDEKYWIAGIMYNNPNDPSLMVNKRFGIGWTINFGNPLGKILYIAIALLLIFSLFSLIKSLLL</sequence>
<dbReference type="EMBL" id="LK932394">
    <property type="protein sequence ID" value="CDS86467.1"/>
    <property type="molecule type" value="Genomic_DNA"/>
</dbReference>
<feature type="transmembrane region" description="Helical" evidence="1">
    <location>
        <begin position="82"/>
        <end position="100"/>
    </location>
</feature>
<dbReference type="Pfam" id="PF19124">
    <property type="entry name" value="DUF5808"/>
    <property type="match status" value="1"/>
</dbReference>
<evidence type="ECO:0000313" key="5">
    <source>
        <dbReference type="EMBL" id="CDS86920.1"/>
    </source>
</evidence>
<evidence type="ECO:0000259" key="3">
    <source>
        <dbReference type="Pfam" id="PF19124"/>
    </source>
</evidence>
<dbReference type="Pfam" id="PF07853">
    <property type="entry name" value="DUF1648"/>
    <property type="match status" value="1"/>
</dbReference>
<feature type="transmembrane region" description="Helical" evidence="1">
    <location>
        <begin position="6"/>
        <end position="28"/>
    </location>
</feature>
<dbReference type="InterPro" id="IPR012867">
    <property type="entry name" value="DUF1648"/>
</dbReference>
<accession>A0A069AVD5</accession>
<dbReference type="GO" id="GO:0009636">
    <property type="term" value="P:response to toxic substance"/>
    <property type="evidence" value="ECO:0007669"/>
    <property type="project" value="TreeGrafter"/>
</dbReference>
<dbReference type="EMBL" id="LK933005">
    <property type="protein sequence ID" value="CDT21385.1"/>
    <property type="molecule type" value="Genomic_DNA"/>
</dbReference>
<dbReference type="SUPFAM" id="SSF81665">
    <property type="entry name" value="Calcium ATPase, transmembrane domain M"/>
    <property type="match status" value="1"/>
</dbReference>
<dbReference type="EMBL" id="LK932511">
    <property type="protein sequence ID" value="CDS86920.1"/>
    <property type="molecule type" value="Genomic_DNA"/>
</dbReference>
<organism evidence="6">
    <name type="scientific">Clostridioides difficile</name>
    <name type="common">Peptoclostridium difficile</name>
    <dbReference type="NCBI Taxonomy" id="1496"/>
    <lineage>
        <taxon>Bacteria</taxon>
        <taxon>Bacillati</taxon>
        <taxon>Bacillota</taxon>
        <taxon>Clostridia</taxon>
        <taxon>Peptostreptococcales</taxon>
        <taxon>Peptostreptococcaceae</taxon>
        <taxon>Clostridioides</taxon>
    </lineage>
</organism>
<dbReference type="InterPro" id="IPR043831">
    <property type="entry name" value="DUF5808"/>
</dbReference>